<feature type="transmembrane region" description="Helical" evidence="1">
    <location>
        <begin position="28"/>
        <end position="49"/>
    </location>
</feature>
<evidence type="ECO:0000313" key="2">
    <source>
        <dbReference type="EMBL" id="OTG64682.1"/>
    </source>
</evidence>
<evidence type="ECO:0000313" key="3">
    <source>
        <dbReference type="Proteomes" id="UP000242765"/>
    </source>
</evidence>
<feature type="transmembrane region" description="Helical" evidence="1">
    <location>
        <begin position="55"/>
        <end position="73"/>
    </location>
</feature>
<keyword evidence="1" id="KW-0472">Membrane</keyword>
<dbReference type="EMBL" id="NEGB01000006">
    <property type="protein sequence ID" value="OTG64682.1"/>
    <property type="molecule type" value="Genomic_DNA"/>
</dbReference>
<feature type="transmembrane region" description="Helical" evidence="1">
    <location>
        <begin position="6"/>
        <end position="23"/>
    </location>
</feature>
<keyword evidence="1" id="KW-0812">Transmembrane</keyword>
<dbReference type="AlphaFoldDB" id="A0A1Y3CFJ9"/>
<comment type="caution">
    <text evidence="2">The sequence shown here is derived from an EMBL/GenBank/DDBJ whole genome shotgun (WGS) entry which is preliminary data.</text>
</comment>
<dbReference type="Proteomes" id="UP000242765">
    <property type="component" value="Unassembled WGS sequence"/>
</dbReference>
<name>A0A1Y3CFJ9_9GAMM</name>
<accession>A0A1Y3CFJ9</accession>
<sequence length="75" mass="8225">MLLVYLGFMVLIIGSIGFLIAAFKNSILWGLGCLLLSPVSIIFLILHWSDAKNPFFLQLIGIGIVFIGSLFISPQ</sequence>
<reference evidence="2 3" key="1">
    <citation type="submission" date="2017-04" db="EMBL/GenBank/DDBJ databases">
        <title>High diversity of culturable Acinetobacter species in natural soil and water ecosystems.</title>
        <authorList>
            <person name="Nemec A."/>
            <person name="Radolfova-Krizova L."/>
        </authorList>
    </citation>
    <scope>NUCLEOTIDE SEQUENCE [LARGE SCALE GENOMIC DNA]</scope>
    <source>
        <strain evidence="2 3">ANC 4999</strain>
    </source>
</reference>
<protein>
    <recommendedName>
        <fullName evidence="4">EamA domain-containing protein</fullName>
    </recommendedName>
</protein>
<evidence type="ECO:0008006" key="4">
    <source>
        <dbReference type="Google" id="ProtNLM"/>
    </source>
</evidence>
<organism evidence="2 3">
    <name type="scientific">Acinetobacter silvestris</name>
    <dbReference type="NCBI Taxonomy" id="1977882"/>
    <lineage>
        <taxon>Bacteria</taxon>
        <taxon>Pseudomonadati</taxon>
        <taxon>Pseudomonadota</taxon>
        <taxon>Gammaproteobacteria</taxon>
        <taxon>Moraxellales</taxon>
        <taxon>Moraxellaceae</taxon>
        <taxon>Acinetobacter</taxon>
    </lineage>
</organism>
<dbReference type="OrthoDB" id="6713087at2"/>
<keyword evidence="3" id="KW-1185">Reference proteome</keyword>
<proteinExistence type="predicted"/>
<gene>
    <name evidence="2" type="ORF">B9T28_10785</name>
</gene>
<evidence type="ECO:0000256" key="1">
    <source>
        <dbReference type="SAM" id="Phobius"/>
    </source>
</evidence>
<keyword evidence="1" id="KW-1133">Transmembrane helix</keyword>